<proteinExistence type="predicted"/>
<evidence type="ECO:0000313" key="1">
    <source>
        <dbReference type="EMBL" id="ANB67032.1"/>
    </source>
</evidence>
<reference evidence="1" key="1">
    <citation type="submission" date="2015-11" db="EMBL/GenBank/DDBJ databases">
        <title>Mating B locus structure and alleles activity of edible fungi Agrocybe salicacola.</title>
        <authorList>
            <person name="Chen W."/>
            <person name="Zhao Y."/>
        </authorList>
    </citation>
    <scope>NUCLEOTIDE SEQUENCE</scope>
    <source>
        <strain evidence="1">M130</strain>
    </source>
</reference>
<dbReference type="AlphaFoldDB" id="A0A2P0M879"/>
<organism evidence="1">
    <name type="scientific">Agrocybe salicacicola</name>
    <dbReference type="NCBI Taxonomy" id="1078488"/>
    <lineage>
        <taxon>Eukaryota</taxon>
        <taxon>Fungi</taxon>
        <taxon>Dikarya</taxon>
        <taxon>Basidiomycota</taxon>
        <taxon>Agaricomycotina</taxon>
        <taxon>Agaricomycetes</taxon>
        <taxon>Agaricomycetidae</taxon>
        <taxon>Agaricales</taxon>
        <taxon>Agaricineae</taxon>
        <taxon>Strophariaceae</taxon>
        <taxon>Agrocybe</taxon>
    </lineage>
</organism>
<sequence length="54" mass="5924">MDDFTSFDLENMLSSIDIVERTPALLQLVPNDNGPLVDKERYGSGTTSAFCVIS</sequence>
<dbReference type="InterPro" id="IPR012597">
    <property type="entry name" value="Pheromone"/>
</dbReference>
<accession>A0A2P0M879</accession>
<protein>
    <submittedName>
        <fullName evidence="1">Pheromone</fullName>
    </submittedName>
</protein>
<dbReference type="GO" id="GO:0000772">
    <property type="term" value="F:mating pheromone activity"/>
    <property type="evidence" value="ECO:0007669"/>
    <property type="project" value="InterPro"/>
</dbReference>
<name>A0A2P0M879_9AGAR</name>
<dbReference type="EMBL" id="KT989647">
    <property type="protein sequence ID" value="ANB67032.1"/>
    <property type="molecule type" value="Genomic_DNA"/>
</dbReference>
<gene>
    <name evidence="1" type="primary">phb2b</name>
</gene>
<dbReference type="Pfam" id="PF08015">
    <property type="entry name" value="Pheromone"/>
    <property type="match status" value="1"/>
</dbReference>
<dbReference type="GO" id="GO:0016020">
    <property type="term" value="C:membrane"/>
    <property type="evidence" value="ECO:0007669"/>
    <property type="project" value="InterPro"/>
</dbReference>